<dbReference type="STRING" id="77020.A0A0M8MLA4"/>
<keyword evidence="18" id="KW-1185">Reference proteome</keyword>
<evidence type="ECO:0000256" key="11">
    <source>
        <dbReference type="ARBA" id="ARBA00023306"/>
    </source>
</evidence>
<dbReference type="GO" id="GO:0036002">
    <property type="term" value="F:pre-mRNA binding"/>
    <property type="evidence" value="ECO:0007669"/>
    <property type="project" value="TreeGrafter"/>
</dbReference>
<dbReference type="RefSeq" id="XP_017991480.1">
    <property type="nucleotide sequence ID" value="XM_018136492.1"/>
</dbReference>
<name>A0A0M8MLA4_9BASI</name>
<evidence type="ECO:0000256" key="8">
    <source>
        <dbReference type="ARBA" id="ARBA00022884"/>
    </source>
</evidence>
<dbReference type="InterPro" id="IPR012677">
    <property type="entry name" value="Nucleotide-bd_a/b_plait_sf"/>
</dbReference>
<evidence type="ECO:0000256" key="14">
    <source>
        <dbReference type="SAM" id="MobiDB-lite"/>
    </source>
</evidence>
<evidence type="ECO:0000256" key="3">
    <source>
        <dbReference type="ARBA" id="ARBA00022664"/>
    </source>
</evidence>
<evidence type="ECO:0000313" key="18">
    <source>
        <dbReference type="Proteomes" id="UP000037751"/>
    </source>
</evidence>
<dbReference type="OrthoDB" id="10251848at2759"/>
<keyword evidence="5" id="KW-0747">Spliceosome</keyword>
<dbReference type="SUPFAM" id="SSF54928">
    <property type="entry name" value="RNA-binding domain, RBD"/>
    <property type="match status" value="1"/>
</dbReference>
<evidence type="ECO:0000256" key="1">
    <source>
        <dbReference type="ARBA" id="ARBA00004123"/>
    </source>
</evidence>
<keyword evidence="9" id="KW-0508">mRNA splicing</keyword>
<protein>
    <submittedName>
        <fullName evidence="17">Pre-mrna splicing factor cwc2</fullName>
    </submittedName>
</protein>
<dbReference type="InterPro" id="IPR034181">
    <property type="entry name" value="Cwc2_RRM"/>
</dbReference>
<organism evidence="17 18">
    <name type="scientific">Malassezia pachydermatis</name>
    <dbReference type="NCBI Taxonomy" id="77020"/>
    <lineage>
        <taxon>Eukaryota</taxon>
        <taxon>Fungi</taxon>
        <taxon>Dikarya</taxon>
        <taxon>Basidiomycota</taxon>
        <taxon>Ustilaginomycotina</taxon>
        <taxon>Malasseziomycetes</taxon>
        <taxon>Malasseziales</taxon>
        <taxon>Malasseziaceae</taxon>
        <taxon>Malassezia</taxon>
    </lineage>
</organism>
<evidence type="ECO:0000256" key="7">
    <source>
        <dbReference type="ARBA" id="ARBA00022833"/>
    </source>
</evidence>
<dbReference type="GO" id="GO:0017070">
    <property type="term" value="F:U6 snRNA binding"/>
    <property type="evidence" value="ECO:0007669"/>
    <property type="project" value="TreeGrafter"/>
</dbReference>
<evidence type="ECO:0000256" key="6">
    <source>
        <dbReference type="ARBA" id="ARBA00022771"/>
    </source>
</evidence>
<dbReference type="Gene3D" id="4.10.1000.10">
    <property type="entry name" value="Zinc finger, CCCH-type"/>
    <property type="match status" value="1"/>
</dbReference>
<comment type="caution">
    <text evidence="17">The sequence shown here is derived from an EMBL/GenBank/DDBJ whole genome shotgun (WGS) entry which is preliminary data.</text>
</comment>
<feature type="zinc finger region" description="C3H1-type" evidence="13">
    <location>
        <begin position="90"/>
        <end position="117"/>
    </location>
</feature>
<feature type="domain" description="C3H1-type" evidence="16">
    <location>
        <begin position="90"/>
        <end position="117"/>
    </location>
</feature>
<dbReference type="InterPro" id="IPR032297">
    <property type="entry name" value="Torus"/>
</dbReference>
<feature type="region of interest" description="Disordered" evidence="14">
    <location>
        <begin position="247"/>
        <end position="277"/>
    </location>
</feature>
<dbReference type="InterPro" id="IPR036855">
    <property type="entry name" value="Znf_CCCH_sf"/>
</dbReference>
<dbReference type="GO" id="GO:0000974">
    <property type="term" value="C:Prp19 complex"/>
    <property type="evidence" value="ECO:0007669"/>
    <property type="project" value="TreeGrafter"/>
</dbReference>
<dbReference type="Pfam" id="PF16131">
    <property type="entry name" value="Torus"/>
    <property type="match status" value="1"/>
</dbReference>
<dbReference type="Proteomes" id="UP000037751">
    <property type="component" value="Unassembled WGS sequence"/>
</dbReference>
<dbReference type="SMART" id="SM00360">
    <property type="entry name" value="RRM"/>
    <property type="match status" value="1"/>
</dbReference>
<dbReference type="InterPro" id="IPR000571">
    <property type="entry name" value="Znf_CCCH"/>
</dbReference>
<comment type="subcellular location">
    <subcellularLocation>
        <location evidence="1">Nucleus</location>
    </subcellularLocation>
</comment>
<gene>
    <name evidence="17" type="ORF">Malapachy_1997</name>
</gene>
<evidence type="ECO:0000259" key="15">
    <source>
        <dbReference type="PROSITE" id="PS50102"/>
    </source>
</evidence>
<keyword evidence="11" id="KW-0131">Cell cycle</keyword>
<evidence type="ECO:0000256" key="13">
    <source>
        <dbReference type="PROSITE-ProRule" id="PRU00723"/>
    </source>
</evidence>
<evidence type="ECO:0000313" key="17">
    <source>
        <dbReference type="EMBL" id="KOS13848.1"/>
    </source>
</evidence>
<dbReference type="InterPro" id="IPR000504">
    <property type="entry name" value="RRM_dom"/>
</dbReference>
<keyword evidence="8 12" id="KW-0694">RNA-binding</keyword>
<dbReference type="Pfam" id="PF00076">
    <property type="entry name" value="RRM_1"/>
    <property type="match status" value="1"/>
</dbReference>
<reference evidence="17 18" key="1">
    <citation type="submission" date="2015-07" db="EMBL/GenBank/DDBJ databases">
        <title>Draft Genome Sequence of Malassezia furfur CBS1878 and Malassezia pachydermatis CBS1879.</title>
        <authorList>
            <person name="Triana S."/>
            <person name="Ohm R."/>
            <person name="Gonzalez A."/>
            <person name="DeCock H."/>
            <person name="Restrepo S."/>
            <person name="Celis A."/>
        </authorList>
    </citation>
    <scope>NUCLEOTIDE SEQUENCE [LARGE SCALE GENOMIC DNA]</scope>
    <source>
        <strain evidence="17 18">CBS 1879</strain>
    </source>
</reference>
<evidence type="ECO:0000256" key="10">
    <source>
        <dbReference type="ARBA" id="ARBA00023242"/>
    </source>
</evidence>
<proteinExistence type="inferred from homology"/>
<dbReference type="SUPFAM" id="SSF90229">
    <property type="entry name" value="CCCH zinc finger"/>
    <property type="match status" value="1"/>
</dbReference>
<comment type="similarity">
    <text evidence="2">Belongs to the RRM CWC2 family.</text>
</comment>
<dbReference type="Gene3D" id="3.30.70.330">
    <property type="match status" value="1"/>
</dbReference>
<dbReference type="PROSITE" id="PS50102">
    <property type="entry name" value="RRM"/>
    <property type="match status" value="1"/>
</dbReference>
<feature type="domain" description="RRM" evidence="15">
    <location>
        <begin position="153"/>
        <end position="248"/>
    </location>
</feature>
<dbReference type="GO" id="GO:0071006">
    <property type="term" value="C:U2-type catalytic step 1 spliceosome"/>
    <property type="evidence" value="ECO:0007669"/>
    <property type="project" value="TreeGrafter"/>
</dbReference>
<dbReference type="VEuPathDB" id="FungiDB:Malapachy_1997"/>
<dbReference type="InterPro" id="IPR039171">
    <property type="entry name" value="Cwc2/Slt11"/>
</dbReference>
<dbReference type="PANTHER" id="PTHR14089">
    <property type="entry name" value="PRE-MRNA-SPLICING FACTOR RBM22"/>
    <property type="match status" value="1"/>
</dbReference>
<keyword evidence="6 13" id="KW-0863">Zinc-finger</keyword>
<keyword evidence="10" id="KW-0539">Nucleus</keyword>
<evidence type="ECO:0000256" key="9">
    <source>
        <dbReference type="ARBA" id="ARBA00023187"/>
    </source>
</evidence>
<keyword evidence="4 13" id="KW-0479">Metal-binding</keyword>
<dbReference type="SMART" id="SM00356">
    <property type="entry name" value="ZnF_C3H1"/>
    <property type="match status" value="1"/>
</dbReference>
<dbReference type="GeneID" id="28728367"/>
<dbReference type="CDD" id="cd12360">
    <property type="entry name" value="RRM_cwf2"/>
    <property type="match status" value="1"/>
</dbReference>
<evidence type="ECO:0000256" key="12">
    <source>
        <dbReference type="PROSITE-ProRule" id="PRU00176"/>
    </source>
</evidence>
<dbReference type="GO" id="GO:0071007">
    <property type="term" value="C:U2-type catalytic step 2 spliceosome"/>
    <property type="evidence" value="ECO:0007669"/>
    <property type="project" value="TreeGrafter"/>
</dbReference>
<dbReference type="GO" id="GO:0008270">
    <property type="term" value="F:zinc ion binding"/>
    <property type="evidence" value="ECO:0007669"/>
    <property type="project" value="UniProtKB-KW"/>
</dbReference>
<dbReference type="InterPro" id="IPR035979">
    <property type="entry name" value="RBD_domain_sf"/>
</dbReference>
<evidence type="ECO:0000259" key="16">
    <source>
        <dbReference type="PROSITE" id="PS50103"/>
    </source>
</evidence>
<keyword evidence="3" id="KW-0507">mRNA processing</keyword>
<evidence type="ECO:0000256" key="2">
    <source>
        <dbReference type="ARBA" id="ARBA00008024"/>
    </source>
</evidence>
<dbReference type="PROSITE" id="PS50103">
    <property type="entry name" value="ZF_C3H1"/>
    <property type="match status" value="1"/>
</dbReference>
<dbReference type="GO" id="GO:0006397">
    <property type="term" value="P:mRNA processing"/>
    <property type="evidence" value="ECO:0007669"/>
    <property type="project" value="UniProtKB-KW"/>
</dbReference>
<evidence type="ECO:0000256" key="4">
    <source>
        <dbReference type="ARBA" id="ARBA00022723"/>
    </source>
</evidence>
<dbReference type="PANTHER" id="PTHR14089:SF2">
    <property type="entry name" value="PRE-MRNA-SPLICING FACTOR CWC2"/>
    <property type="match status" value="1"/>
</dbReference>
<keyword evidence="7 13" id="KW-0862">Zinc</keyword>
<evidence type="ECO:0000256" key="5">
    <source>
        <dbReference type="ARBA" id="ARBA00022728"/>
    </source>
</evidence>
<sequence>MAESRTSEAKAARPARKQISYTELEEIRNAAERQVGEGMIYNVWYNKMSGGDTGHGFDSKTKSKTRCDIARDSGYTRADKRIRASAGGVSDTTYVCLFFARGCCPKGEECNYLHRLPRPYEVSDQGTDIFGRKKHGSYRDDMGGVGSMLRVNKTLYVGRINEETSLSFRKAAANPKESYDDRGETPTSKIVRRHFSEWGEIEHVRVMIGRGTAFVTYRYEANAQFAKEAMMHQSLDHEEILNVRWATEDPRANGSEKDDKERRQLGEKRIADMESERRALEQDYEELKSDPSINWDEYVRAKRQRLALSEEEARRLDEENQRGWEEYYAAQKAATKAKEAPPSVQKTLLSDATLKSLQNLCAPLAPAKASAAPKPPTALGSLAAYGSDSEEDD</sequence>
<dbReference type="EMBL" id="LGAV01000005">
    <property type="protein sequence ID" value="KOS13848.1"/>
    <property type="molecule type" value="Genomic_DNA"/>
</dbReference>
<feature type="region of interest" description="Disordered" evidence="14">
    <location>
        <begin position="367"/>
        <end position="393"/>
    </location>
</feature>
<accession>A0A0M8MLA4</accession>
<dbReference type="GO" id="GO:0008380">
    <property type="term" value="P:RNA splicing"/>
    <property type="evidence" value="ECO:0007669"/>
    <property type="project" value="UniProtKB-KW"/>
</dbReference>
<dbReference type="AlphaFoldDB" id="A0A0M8MLA4"/>